<dbReference type="Proteomes" id="UP000231092">
    <property type="component" value="Unassembled WGS sequence"/>
</dbReference>
<evidence type="ECO:0000256" key="3">
    <source>
        <dbReference type="ARBA" id="ARBA00022801"/>
    </source>
</evidence>
<feature type="domain" description="Sulfatase N-terminal" evidence="5">
    <location>
        <begin position="6"/>
        <end position="333"/>
    </location>
</feature>
<dbReference type="AlphaFoldDB" id="A0A2M8Z460"/>
<evidence type="ECO:0000256" key="4">
    <source>
        <dbReference type="ARBA" id="ARBA00022837"/>
    </source>
</evidence>
<dbReference type="RefSeq" id="WP_100304754.1">
    <property type="nucleotide sequence ID" value="NZ_PGET01000001.1"/>
</dbReference>
<dbReference type="PANTHER" id="PTHR42693">
    <property type="entry name" value="ARYLSULFATASE FAMILY MEMBER"/>
    <property type="match status" value="1"/>
</dbReference>
<evidence type="ECO:0000313" key="6">
    <source>
        <dbReference type="EMBL" id="PJJ28238.1"/>
    </source>
</evidence>
<accession>A0A2M8Z460</accession>
<evidence type="ECO:0000256" key="2">
    <source>
        <dbReference type="ARBA" id="ARBA00022723"/>
    </source>
</evidence>
<keyword evidence="3" id="KW-0378">Hydrolase</keyword>
<dbReference type="Pfam" id="PF00884">
    <property type="entry name" value="Sulfatase"/>
    <property type="match status" value="1"/>
</dbReference>
<dbReference type="PANTHER" id="PTHR42693:SF53">
    <property type="entry name" value="ENDO-4-O-SULFATASE"/>
    <property type="match status" value="1"/>
</dbReference>
<sequence>MSKNKPNIIFILSDDQGAWAMGCAGNQEILTPNLDRLAAEGIRFDNFFCASPVCSPARASLLTGRIPSQHGVHDWLRDDNKEQEDIEYLAGQTAYTDVLAREGYVCGLSGKWHVGRSSVPQKSFTHWFAHKSGGGPYYNAPFYKEGRLIYESGYVTDVITDDAISFIKENAGKQSFYLHVGYTAPHSPWVNNHPKEYTKIYEDCSFLSCPMEEKHPDHIYLTEEVMKDLRANQMGYYAAVTAMDQNIGRILDELDRLGIREETLIVFSSDNGFSCGHHGFWGKGNGTFPINMYESSVKVPFIASQPGSIPQGMVNTSLVSAYDFMPTLLEYVGAEDSFTDHLPGRSFLPAMMGQPFIQSESIVVLDEYGPNRMIRGTRYKFIKRYPYGPNELYDLEKDPVERSNLLLSEDGEAATIKNKLNYELEQWFLKYVNPEIDGAKEAVYGSGQINLAGVWSKEKESHSCDDYIKEKLQKTNCKDEKGME</sequence>
<name>A0A2M8Z460_9FIRM</name>
<dbReference type="PROSITE" id="PS00523">
    <property type="entry name" value="SULFATASE_1"/>
    <property type="match status" value="1"/>
</dbReference>
<proteinExistence type="inferred from homology"/>
<dbReference type="InterPro" id="IPR024607">
    <property type="entry name" value="Sulfatase_CS"/>
</dbReference>
<protein>
    <submittedName>
        <fullName evidence="6">Arylsulfatase A-like enzyme</fullName>
    </submittedName>
</protein>
<dbReference type="SUPFAM" id="SSF53649">
    <property type="entry name" value="Alkaline phosphatase-like"/>
    <property type="match status" value="1"/>
</dbReference>
<keyword evidence="4" id="KW-0106">Calcium</keyword>
<keyword evidence="2" id="KW-0479">Metal-binding</keyword>
<dbReference type="OrthoDB" id="279611at2"/>
<dbReference type="EMBL" id="PGET01000001">
    <property type="protein sequence ID" value="PJJ28238.1"/>
    <property type="molecule type" value="Genomic_DNA"/>
</dbReference>
<dbReference type="GO" id="GO:0046872">
    <property type="term" value="F:metal ion binding"/>
    <property type="evidence" value="ECO:0007669"/>
    <property type="project" value="UniProtKB-KW"/>
</dbReference>
<evidence type="ECO:0000256" key="1">
    <source>
        <dbReference type="ARBA" id="ARBA00008779"/>
    </source>
</evidence>
<dbReference type="InterPro" id="IPR000917">
    <property type="entry name" value="Sulfatase_N"/>
</dbReference>
<dbReference type="Gene3D" id="3.40.720.10">
    <property type="entry name" value="Alkaline Phosphatase, subunit A"/>
    <property type="match status" value="1"/>
</dbReference>
<comment type="similarity">
    <text evidence="1">Belongs to the sulfatase family.</text>
</comment>
<dbReference type="InterPro" id="IPR050738">
    <property type="entry name" value="Sulfatase"/>
</dbReference>
<dbReference type="CDD" id="cd16149">
    <property type="entry name" value="sulfatase_like"/>
    <property type="match status" value="1"/>
</dbReference>
<evidence type="ECO:0000259" key="5">
    <source>
        <dbReference type="Pfam" id="PF00884"/>
    </source>
</evidence>
<organism evidence="6 7">
    <name type="scientific">[Clostridium] celerecrescens 18A</name>
    <dbReference type="NCBI Taxonomy" id="1286362"/>
    <lineage>
        <taxon>Bacteria</taxon>
        <taxon>Bacillati</taxon>
        <taxon>Bacillota</taxon>
        <taxon>Clostridia</taxon>
        <taxon>Lachnospirales</taxon>
        <taxon>Lachnospiraceae</taxon>
        <taxon>Lacrimispora</taxon>
    </lineage>
</organism>
<reference evidence="6 7" key="1">
    <citation type="submission" date="2017-11" db="EMBL/GenBank/DDBJ databases">
        <title>Understudied soil microbes with underappreciated capabilities: Untangling the Clostridium saccharolyticum group.</title>
        <authorList>
            <person name="Leschine S."/>
        </authorList>
    </citation>
    <scope>NUCLEOTIDE SEQUENCE [LARGE SCALE GENOMIC DNA]</scope>
    <source>
        <strain evidence="6 7">18A</strain>
    </source>
</reference>
<dbReference type="InterPro" id="IPR017850">
    <property type="entry name" value="Alkaline_phosphatase_core_sf"/>
</dbReference>
<evidence type="ECO:0000313" key="7">
    <source>
        <dbReference type="Proteomes" id="UP000231092"/>
    </source>
</evidence>
<dbReference type="GO" id="GO:0004065">
    <property type="term" value="F:arylsulfatase activity"/>
    <property type="evidence" value="ECO:0007669"/>
    <property type="project" value="TreeGrafter"/>
</dbReference>
<gene>
    <name evidence="6" type="ORF">H171_1731</name>
</gene>
<comment type="caution">
    <text evidence="6">The sequence shown here is derived from an EMBL/GenBank/DDBJ whole genome shotgun (WGS) entry which is preliminary data.</text>
</comment>